<dbReference type="PANTHER" id="PTHR44442:SF1">
    <property type="entry name" value="3-KETO-STEROID REDUCTASE_17-BETA-HYDROXYSTEROID DEHYDROGENASE 7"/>
    <property type="match status" value="1"/>
</dbReference>
<comment type="caution">
    <text evidence="2">The sequence shown here is derived from an EMBL/GenBank/DDBJ whole genome shotgun (WGS) entry which is preliminary data.</text>
</comment>
<keyword evidence="1" id="KW-0812">Transmembrane</keyword>
<protein>
    <recommendedName>
        <fullName evidence="4">3-keto-steroid reductase</fullName>
    </recommendedName>
</protein>
<evidence type="ECO:0008006" key="4">
    <source>
        <dbReference type="Google" id="ProtNLM"/>
    </source>
</evidence>
<dbReference type="GO" id="GO:0016125">
    <property type="term" value="P:sterol metabolic process"/>
    <property type="evidence" value="ECO:0007669"/>
    <property type="project" value="TreeGrafter"/>
</dbReference>
<accession>A0A2U1J6N4</accession>
<gene>
    <name evidence="2" type="ORF">BB558_003181</name>
</gene>
<dbReference type="PANTHER" id="PTHR44442">
    <property type="entry name" value="3-KETO-STEROID REDUCTASE"/>
    <property type="match status" value="1"/>
</dbReference>
<keyword evidence="1" id="KW-0472">Membrane</keyword>
<sequence>MLELQQVAIITGKDNREGSQELVLVLACRNQDRAKIAGEKLLRKYNNKNLLIETITLDTSDSSSVLNAAKVIETRYKHVNYLFCNAGIMSISGLDWKGIVNGILKHPLEFVGGTEALVQNVGLQTKEGLGLVFATNFFGHYLLLEFDKNDIQHVRGKKPYESSKFITDQISVVLDKQILKEKKIRSFVVEPGNVATNILSGIASQLFIGFVYSAFLLVRLVFGIFRLTVTPWNGSYGAFYAATENEQKLDGSLKYNTCCTRLGSLFVDPQPIKTNKKLASYLVDELDQLVAYTTGNSE</sequence>
<feature type="transmembrane region" description="Helical" evidence="1">
    <location>
        <begin position="206"/>
        <end position="225"/>
    </location>
</feature>
<evidence type="ECO:0000313" key="2">
    <source>
        <dbReference type="EMBL" id="PWA00750.1"/>
    </source>
</evidence>
<dbReference type="SUPFAM" id="SSF51735">
    <property type="entry name" value="NAD(P)-binding Rossmann-fold domains"/>
    <property type="match status" value="1"/>
</dbReference>
<proteinExistence type="predicted"/>
<dbReference type="GO" id="GO:0005789">
    <property type="term" value="C:endoplasmic reticulum membrane"/>
    <property type="evidence" value="ECO:0007669"/>
    <property type="project" value="TreeGrafter"/>
</dbReference>
<dbReference type="InterPro" id="IPR052834">
    <property type="entry name" value="3KSR/17beta-HSD"/>
</dbReference>
<organism evidence="2 3">
    <name type="scientific">Smittium angustum</name>
    <dbReference type="NCBI Taxonomy" id="133377"/>
    <lineage>
        <taxon>Eukaryota</taxon>
        <taxon>Fungi</taxon>
        <taxon>Fungi incertae sedis</taxon>
        <taxon>Zoopagomycota</taxon>
        <taxon>Kickxellomycotina</taxon>
        <taxon>Harpellomycetes</taxon>
        <taxon>Harpellales</taxon>
        <taxon>Legeriomycetaceae</taxon>
        <taxon>Smittium</taxon>
    </lineage>
</organism>
<dbReference type="InterPro" id="IPR036291">
    <property type="entry name" value="NAD(P)-bd_dom_sf"/>
</dbReference>
<dbReference type="GO" id="GO:0000253">
    <property type="term" value="F:3-beta-hydroxysteroid 3-dehydrogenase (NADP+) activity"/>
    <property type="evidence" value="ECO:0007669"/>
    <property type="project" value="TreeGrafter"/>
</dbReference>
<keyword evidence="1" id="KW-1133">Transmembrane helix</keyword>
<reference evidence="2 3" key="1">
    <citation type="journal article" date="2018" name="MBio">
        <title>Comparative Genomics Reveals the Core Gene Toolbox for the Fungus-Insect Symbiosis.</title>
        <authorList>
            <person name="Wang Y."/>
            <person name="Stata M."/>
            <person name="Wang W."/>
            <person name="Stajich J.E."/>
            <person name="White M.M."/>
            <person name="Moncalvo J.M."/>
        </authorList>
    </citation>
    <scope>NUCLEOTIDE SEQUENCE [LARGE SCALE GENOMIC DNA]</scope>
    <source>
        <strain evidence="2 3">AUS-126-30</strain>
    </source>
</reference>
<dbReference type="AlphaFoldDB" id="A0A2U1J6N4"/>
<evidence type="ECO:0000313" key="3">
    <source>
        <dbReference type="Proteomes" id="UP000245591"/>
    </source>
</evidence>
<evidence type="ECO:0000256" key="1">
    <source>
        <dbReference type="SAM" id="Phobius"/>
    </source>
</evidence>
<dbReference type="Gene3D" id="3.40.50.720">
    <property type="entry name" value="NAD(P)-binding Rossmann-like Domain"/>
    <property type="match status" value="1"/>
</dbReference>
<name>A0A2U1J6N4_SMIAN</name>
<keyword evidence="3" id="KW-1185">Reference proteome</keyword>
<dbReference type="EMBL" id="MBFU01000313">
    <property type="protein sequence ID" value="PWA00750.1"/>
    <property type="molecule type" value="Genomic_DNA"/>
</dbReference>
<dbReference type="Proteomes" id="UP000245591">
    <property type="component" value="Unassembled WGS sequence"/>
</dbReference>